<sequence>MATTTKKPTPFEQQRREAAEKAAAIIAANATRTPAEQAALNAIDQDRWVLWHTDHTTDLALAVIRLLSRADLLRDKEHEKRQAEADQFWAGHGERTRAAERAAIGRLNVLAEQAADRLDAGDDPAEVAKWLRETRDRIAEAREKATSTSNS</sequence>
<reference evidence="3" key="1">
    <citation type="submission" date="2008-12" db="EMBL/GenBank/DDBJ databases">
        <title>Annotation of Streptomyces ghanaensis ATCC 14672.</title>
        <authorList>
            <consortium name="The Broad Institute Genome Sequencing Platform"/>
            <consortium name="Broad Institute Microbial Sequencing Center"/>
            <person name="Fischbach M."/>
            <person name="Ward D."/>
            <person name="Young S."/>
            <person name="Kodira C.D."/>
            <person name="Zeng Q."/>
            <person name="Koehrsen M."/>
            <person name="Godfrey P."/>
            <person name="Alvarado L."/>
            <person name="Berlin A.M."/>
            <person name="Borenstein D."/>
            <person name="Chen Z."/>
            <person name="Engels R."/>
            <person name="Freedman E."/>
            <person name="Gellesch M."/>
            <person name="Goldberg J."/>
            <person name="Griggs A."/>
            <person name="Gujja S."/>
            <person name="Heiman D.I."/>
            <person name="Hepburn T.A."/>
            <person name="Howarth C."/>
            <person name="Jen D."/>
            <person name="Larson L."/>
            <person name="Lewis B."/>
            <person name="Mehta T."/>
            <person name="Park D."/>
            <person name="Pearson M."/>
            <person name="Roberts A."/>
            <person name="Saif S."/>
            <person name="Shea T.D."/>
            <person name="Shenoy N."/>
            <person name="Sisk P."/>
            <person name="Stolte C."/>
            <person name="Sykes S.N."/>
            <person name="Walk T."/>
            <person name="White J."/>
            <person name="Yandava C."/>
            <person name="Straight P."/>
            <person name="Clardy J."/>
            <person name="Hung D."/>
            <person name="Kolter R."/>
            <person name="Mekalanos J."/>
            <person name="Walker S."/>
            <person name="Walsh C.T."/>
            <person name="Wieland B.L.C."/>
            <person name="Ilzarbe M."/>
            <person name="Galagan J."/>
            <person name="Nusbaum C."/>
            <person name="Birren B."/>
        </authorList>
    </citation>
    <scope>NUCLEOTIDE SEQUENCE [LARGE SCALE GENOMIC DNA]</scope>
    <source>
        <strain evidence="3">ATCC 14672 / DSM 40746 / JCM 4963 / KCTC 9882 / NRRL B-12104 / FH 1290</strain>
    </source>
</reference>
<accession>D6A4K7</accession>
<organism evidence="2 3">
    <name type="scientific">Streptomyces viridosporus (strain ATCC 14672 / DSM 40746 / JCM 4963 / KCTC 9882 / NRRL B-12104 / FH 1290)</name>
    <name type="common">Streptomyces ghanaensis</name>
    <dbReference type="NCBI Taxonomy" id="566461"/>
    <lineage>
        <taxon>Bacteria</taxon>
        <taxon>Bacillati</taxon>
        <taxon>Actinomycetota</taxon>
        <taxon>Actinomycetes</taxon>
        <taxon>Kitasatosporales</taxon>
        <taxon>Streptomycetaceae</taxon>
        <taxon>Streptomyces</taxon>
    </lineage>
</organism>
<evidence type="ECO:0000256" key="1">
    <source>
        <dbReference type="SAM" id="MobiDB-lite"/>
    </source>
</evidence>
<gene>
    <name evidence="2" type="ORF">SSFG_01101</name>
</gene>
<feature type="region of interest" description="Disordered" evidence="1">
    <location>
        <begin position="1"/>
        <end position="20"/>
    </location>
</feature>
<dbReference type="RefSeq" id="WP_004980680.1">
    <property type="nucleotide sequence ID" value="NZ_DS999641.1"/>
</dbReference>
<proteinExistence type="predicted"/>
<name>D6A4K7_STRV1</name>
<dbReference type="EMBL" id="DS999641">
    <property type="protein sequence ID" value="EFE65847.2"/>
    <property type="molecule type" value="Genomic_DNA"/>
</dbReference>
<evidence type="ECO:0000313" key="2">
    <source>
        <dbReference type="EMBL" id="EFE65847.2"/>
    </source>
</evidence>
<protein>
    <submittedName>
        <fullName evidence="2">Predicted protein</fullName>
    </submittedName>
</protein>
<dbReference type="AlphaFoldDB" id="D6A4K7"/>
<dbReference type="Proteomes" id="UP000003824">
    <property type="component" value="Unassembled WGS sequence"/>
</dbReference>
<evidence type="ECO:0000313" key="3">
    <source>
        <dbReference type="Proteomes" id="UP000003824"/>
    </source>
</evidence>